<dbReference type="InterPro" id="IPR039910">
    <property type="entry name" value="D15-like"/>
</dbReference>
<comment type="caution">
    <text evidence="8">The sequence shown here is derived from an EMBL/GenBank/DDBJ whole genome shotgun (WGS) entry which is preliminary data.</text>
</comment>
<keyword evidence="9" id="KW-1185">Reference proteome</keyword>
<dbReference type="Proteomes" id="UP001291309">
    <property type="component" value="Unassembled WGS sequence"/>
</dbReference>
<evidence type="ECO:0000313" key="9">
    <source>
        <dbReference type="Proteomes" id="UP001291309"/>
    </source>
</evidence>
<evidence type="ECO:0000256" key="3">
    <source>
        <dbReference type="ARBA" id="ARBA00022729"/>
    </source>
</evidence>
<dbReference type="Pfam" id="PF01103">
    <property type="entry name" value="Omp85"/>
    <property type="match status" value="1"/>
</dbReference>
<sequence>MCLLVAGVALAQEPSPSASEDVELEASVAPAVLEVELSLPPGSDPRSLTELFELVMVRRGQVLSPLAVRRSVERLWNTGRFTDVVARVVDVPGGVRLVFQLTPVQRLSRLVIEGNVVLRDDEIRDASGLQEGAPLDPDGLDTALAAIEEAYIRKGYDQAQVKMTQEPTPGGVVLVFTLEEGEPTRLGRVTLTGSFGLPLPRLMEALGLEVGAVFDRARLDAGLERLRAVLREQRYYRARVGTPLVTPEKGVATVALPVSAGPRYTFHFHGNHRFPSALLQRVLSYDGTEALDPGMMEHLARRVATFYRYRGFHDVRVTPREVRRPDHEEAVLAFDIEEGHPLVVTQVRFQGNRALPSGVLREVLAERVRASEPLPDVALPLRDDPLQLDGRDTRGPRSLPLAPDPHTVFVEDAYLEAAEVLTEAYRERGFPNARVSFRHLDLDVAGRTAVAEFVVEEGPETRVGEVIVEGLPAGLSAEGLELRRGDSLSEEAVDRARQGLVRLLARAGYLFARVEVEAQPGGEDPWDMKVRVVVEPGPQVRVGRIIMQGLARTDERTVRAHLDLEVGRTLDLEKLGEGRRRLARLNIFRQVEVQLREPNRREEIKDILVTVQERPRIDGEVSGGYFLVDGPRVTLDTAFPNVDGQGLNLLARAKVNYVGWSAEALSGRYSLDSGQDASLQGWDGFGGRGSVSLTQPRLNLFLPFEIGGRADFIGERVHRPSYLSTRFAAVAGLDWAAARWLSLSLQYELEHNRLKSRGGVLRVPSRADQERLRFPYGVFTLHSLRPSATLDFRDDPTNPRRGLLISTSAELTRDLSVAPTDAQGASAPDFPINEVKLSSSVSVYAPLGRRASIALSARAGTIIQLTDGAQSIGSKLFYLGGSSSLRGFREDGVLPEDQREDVRQQLIDCRAIIDPSGCPEALEAVLSGQAPISQGGELFTLGKLELRLPAVSSVDLGLFFEAGNLWVDRTNFDPSALRYTAGVGLRYVTPVGPLAFDVGVNLDRDEAINEPTSQFHFSIGVF</sequence>
<dbReference type="Gene3D" id="2.40.160.50">
    <property type="entry name" value="membrane protein fhac: a member of the omp85/tpsb transporter family"/>
    <property type="match status" value="1"/>
</dbReference>
<feature type="domain" description="POTRA" evidence="7">
    <location>
        <begin position="105"/>
        <end position="181"/>
    </location>
</feature>
<evidence type="ECO:0000256" key="4">
    <source>
        <dbReference type="ARBA" id="ARBA00023136"/>
    </source>
</evidence>
<organism evidence="8 9">
    <name type="scientific">Hyalangium rubrum</name>
    <dbReference type="NCBI Taxonomy" id="3103134"/>
    <lineage>
        <taxon>Bacteria</taxon>
        <taxon>Pseudomonadati</taxon>
        <taxon>Myxococcota</taxon>
        <taxon>Myxococcia</taxon>
        <taxon>Myxococcales</taxon>
        <taxon>Cystobacterineae</taxon>
        <taxon>Archangiaceae</taxon>
        <taxon>Hyalangium</taxon>
    </lineage>
</organism>
<dbReference type="Gene3D" id="3.10.20.310">
    <property type="entry name" value="membrane protein fhac"/>
    <property type="match status" value="6"/>
</dbReference>
<evidence type="ECO:0000313" key="8">
    <source>
        <dbReference type="EMBL" id="MDY7228475.1"/>
    </source>
</evidence>
<dbReference type="InterPro" id="IPR000184">
    <property type="entry name" value="Bac_surfAg_D15"/>
</dbReference>
<feature type="domain" description="POTRA" evidence="7">
    <location>
        <begin position="540"/>
        <end position="614"/>
    </location>
</feature>
<dbReference type="EMBL" id="JAXIVS010000006">
    <property type="protein sequence ID" value="MDY7228475.1"/>
    <property type="molecule type" value="Genomic_DNA"/>
</dbReference>
<evidence type="ECO:0000256" key="5">
    <source>
        <dbReference type="ARBA" id="ARBA00023237"/>
    </source>
</evidence>
<gene>
    <name evidence="8" type="ORF">SYV04_18780</name>
</gene>
<keyword evidence="2" id="KW-0812">Transmembrane</keyword>
<evidence type="ECO:0000259" key="7">
    <source>
        <dbReference type="PROSITE" id="PS51779"/>
    </source>
</evidence>
<accession>A0ABU5H8Q2</accession>
<keyword evidence="3" id="KW-0732">Signal</keyword>
<comment type="subcellular location">
    <subcellularLocation>
        <location evidence="1">Membrane</location>
    </subcellularLocation>
</comment>
<dbReference type="InterPro" id="IPR010827">
    <property type="entry name" value="BamA/TamA_POTRA"/>
</dbReference>
<dbReference type="Pfam" id="PF07244">
    <property type="entry name" value="POTRA"/>
    <property type="match status" value="5"/>
</dbReference>
<dbReference type="RefSeq" id="WP_321547202.1">
    <property type="nucleotide sequence ID" value="NZ_JAXIVS010000006.1"/>
</dbReference>
<feature type="region of interest" description="Disordered" evidence="6">
    <location>
        <begin position="380"/>
        <end position="403"/>
    </location>
</feature>
<dbReference type="PANTHER" id="PTHR12815">
    <property type="entry name" value="SORTING AND ASSEMBLY MACHINERY SAMM50 PROTEIN FAMILY MEMBER"/>
    <property type="match status" value="1"/>
</dbReference>
<evidence type="ECO:0000256" key="2">
    <source>
        <dbReference type="ARBA" id="ARBA00022692"/>
    </source>
</evidence>
<keyword evidence="4" id="KW-0472">Membrane</keyword>
<proteinExistence type="predicted"/>
<keyword evidence="5" id="KW-0998">Cell outer membrane</keyword>
<reference evidence="8 9" key="1">
    <citation type="submission" date="2023-12" db="EMBL/GenBank/DDBJ databases">
        <title>the genome sequence of Hyalangium sp. s54d21.</title>
        <authorList>
            <person name="Zhang X."/>
        </authorList>
    </citation>
    <scope>NUCLEOTIDE SEQUENCE [LARGE SCALE GENOMIC DNA]</scope>
    <source>
        <strain evidence="9">s54d21</strain>
    </source>
</reference>
<dbReference type="PROSITE" id="PS51779">
    <property type="entry name" value="POTRA"/>
    <property type="match status" value="2"/>
</dbReference>
<protein>
    <submittedName>
        <fullName evidence="8">POTRA domain-containing protein</fullName>
    </submittedName>
</protein>
<evidence type="ECO:0000256" key="6">
    <source>
        <dbReference type="SAM" id="MobiDB-lite"/>
    </source>
</evidence>
<dbReference type="PANTHER" id="PTHR12815:SF47">
    <property type="entry name" value="TRANSLOCATION AND ASSEMBLY MODULE SUBUNIT TAMA"/>
    <property type="match status" value="1"/>
</dbReference>
<name>A0ABU5H8Q2_9BACT</name>
<feature type="compositionally biased region" description="Basic and acidic residues" evidence="6">
    <location>
        <begin position="381"/>
        <end position="395"/>
    </location>
</feature>
<dbReference type="InterPro" id="IPR034746">
    <property type="entry name" value="POTRA"/>
</dbReference>
<evidence type="ECO:0000256" key="1">
    <source>
        <dbReference type="ARBA" id="ARBA00004370"/>
    </source>
</evidence>